<feature type="domain" description="C2H2-type" evidence="8">
    <location>
        <begin position="21"/>
        <end position="48"/>
    </location>
</feature>
<dbReference type="SUPFAM" id="SSF57667">
    <property type="entry name" value="beta-beta-alpha zinc fingers"/>
    <property type="match status" value="1"/>
</dbReference>
<evidence type="ECO:0000256" key="7">
    <source>
        <dbReference type="PROSITE-ProRule" id="PRU00042"/>
    </source>
</evidence>
<evidence type="ECO:0000256" key="6">
    <source>
        <dbReference type="ARBA" id="ARBA00023242"/>
    </source>
</evidence>
<dbReference type="PROSITE" id="PS00028">
    <property type="entry name" value="ZINC_FINGER_C2H2_1"/>
    <property type="match status" value="1"/>
</dbReference>
<evidence type="ECO:0000256" key="1">
    <source>
        <dbReference type="ARBA" id="ARBA00004123"/>
    </source>
</evidence>
<dbReference type="SMART" id="SM00355">
    <property type="entry name" value="ZnF_C2H2"/>
    <property type="match status" value="1"/>
</dbReference>
<organism evidence="9 10">
    <name type="scientific">Origma solitaria</name>
    <dbReference type="NCBI Taxonomy" id="720586"/>
    <lineage>
        <taxon>Eukaryota</taxon>
        <taxon>Metazoa</taxon>
        <taxon>Chordata</taxon>
        <taxon>Craniata</taxon>
        <taxon>Vertebrata</taxon>
        <taxon>Euteleostomi</taxon>
        <taxon>Archelosauria</taxon>
        <taxon>Archosauria</taxon>
        <taxon>Dinosauria</taxon>
        <taxon>Saurischia</taxon>
        <taxon>Theropoda</taxon>
        <taxon>Coelurosauria</taxon>
        <taxon>Aves</taxon>
        <taxon>Neognathae</taxon>
        <taxon>Neoaves</taxon>
        <taxon>Telluraves</taxon>
        <taxon>Australaves</taxon>
        <taxon>Passeriformes</taxon>
        <taxon>Meliphagoidea</taxon>
        <taxon>Acanthizidae</taxon>
        <taxon>Origma</taxon>
    </lineage>
</organism>
<keyword evidence="3" id="KW-0677">Repeat</keyword>
<gene>
    <name evidence="9" type="primary">Zik1</name>
    <name evidence="9" type="ORF">ORISOL_R07376</name>
</gene>
<evidence type="ECO:0000313" key="9">
    <source>
        <dbReference type="EMBL" id="NWV20836.1"/>
    </source>
</evidence>
<dbReference type="Proteomes" id="UP000571324">
    <property type="component" value="Unassembled WGS sequence"/>
</dbReference>
<keyword evidence="2" id="KW-0479">Metal-binding</keyword>
<dbReference type="Gene3D" id="3.30.160.60">
    <property type="entry name" value="Classic Zinc Finger"/>
    <property type="match status" value="2"/>
</dbReference>
<dbReference type="GO" id="GO:0000978">
    <property type="term" value="F:RNA polymerase II cis-regulatory region sequence-specific DNA binding"/>
    <property type="evidence" value="ECO:0007669"/>
    <property type="project" value="TreeGrafter"/>
</dbReference>
<evidence type="ECO:0000259" key="8">
    <source>
        <dbReference type="PROSITE" id="PS50157"/>
    </source>
</evidence>
<dbReference type="EMBL" id="VZRL01002350">
    <property type="protein sequence ID" value="NWV20836.1"/>
    <property type="molecule type" value="Genomic_DNA"/>
</dbReference>
<dbReference type="GO" id="GO:0005634">
    <property type="term" value="C:nucleus"/>
    <property type="evidence" value="ECO:0007669"/>
    <property type="project" value="UniProtKB-SubCell"/>
</dbReference>
<dbReference type="InterPro" id="IPR013087">
    <property type="entry name" value="Znf_C2H2_type"/>
</dbReference>
<feature type="non-terminal residue" evidence="9">
    <location>
        <position position="56"/>
    </location>
</feature>
<comment type="caution">
    <text evidence="9">The sequence shown here is derived from an EMBL/GenBank/DDBJ whole genome shotgun (WGS) entry which is preliminary data.</text>
</comment>
<keyword evidence="5" id="KW-0862">Zinc</keyword>
<evidence type="ECO:0000256" key="5">
    <source>
        <dbReference type="ARBA" id="ARBA00022833"/>
    </source>
</evidence>
<keyword evidence="6" id="KW-0539">Nucleus</keyword>
<evidence type="ECO:0000256" key="4">
    <source>
        <dbReference type="ARBA" id="ARBA00022771"/>
    </source>
</evidence>
<keyword evidence="10" id="KW-1185">Reference proteome</keyword>
<keyword evidence="4 7" id="KW-0863">Zinc-finger</keyword>
<evidence type="ECO:0000256" key="3">
    <source>
        <dbReference type="ARBA" id="ARBA00022737"/>
    </source>
</evidence>
<dbReference type="AlphaFoldDB" id="A0A7K6D1I5"/>
<sequence length="56" mass="6570">CFITSSLLNVHQRIHTGEEPYKCGECGEKFRERYGLIRHQRMHAGEWPYKCGECGK</sequence>
<proteinExistence type="predicted"/>
<dbReference type="GO" id="GO:0008270">
    <property type="term" value="F:zinc ion binding"/>
    <property type="evidence" value="ECO:0007669"/>
    <property type="project" value="UniProtKB-KW"/>
</dbReference>
<feature type="domain" description="C2H2-type" evidence="8">
    <location>
        <begin position="1"/>
        <end position="20"/>
    </location>
</feature>
<feature type="non-terminal residue" evidence="9">
    <location>
        <position position="1"/>
    </location>
</feature>
<dbReference type="PANTHER" id="PTHR23226">
    <property type="entry name" value="ZINC FINGER AND SCAN DOMAIN-CONTAINING"/>
    <property type="match status" value="1"/>
</dbReference>
<evidence type="ECO:0000313" key="10">
    <source>
        <dbReference type="Proteomes" id="UP000571324"/>
    </source>
</evidence>
<comment type="subcellular location">
    <subcellularLocation>
        <location evidence="1">Nucleus</location>
    </subcellularLocation>
</comment>
<dbReference type="PANTHER" id="PTHR23226:SF416">
    <property type="entry name" value="FI01424P"/>
    <property type="match status" value="1"/>
</dbReference>
<reference evidence="9 10" key="1">
    <citation type="submission" date="2019-09" db="EMBL/GenBank/DDBJ databases">
        <title>Bird 10,000 Genomes (B10K) Project - Family phase.</title>
        <authorList>
            <person name="Zhang G."/>
        </authorList>
    </citation>
    <scope>NUCLEOTIDE SEQUENCE [LARGE SCALE GENOMIC DNA]</scope>
    <source>
        <strain evidence="9">B10K-DU-029-52</strain>
    </source>
</reference>
<protein>
    <submittedName>
        <fullName evidence="9">ZIK1 protein</fullName>
    </submittedName>
</protein>
<evidence type="ECO:0000256" key="2">
    <source>
        <dbReference type="ARBA" id="ARBA00022723"/>
    </source>
</evidence>
<accession>A0A7K6D1I5</accession>
<dbReference type="OrthoDB" id="9439903at2759"/>
<dbReference type="GO" id="GO:0000981">
    <property type="term" value="F:DNA-binding transcription factor activity, RNA polymerase II-specific"/>
    <property type="evidence" value="ECO:0007669"/>
    <property type="project" value="TreeGrafter"/>
</dbReference>
<dbReference type="PROSITE" id="PS50157">
    <property type="entry name" value="ZINC_FINGER_C2H2_2"/>
    <property type="match status" value="2"/>
</dbReference>
<dbReference type="InterPro" id="IPR036236">
    <property type="entry name" value="Znf_C2H2_sf"/>
</dbReference>
<name>A0A7K6D1I5_9PASS</name>
<dbReference type="FunFam" id="3.30.160.60:FF:002343">
    <property type="entry name" value="Zinc finger protein 33A"/>
    <property type="match status" value="1"/>
</dbReference>
<dbReference type="Pfam" id="PF00096">
    <property type="entry name" value="zf-C2H2"/>
    <property type="match status" value="1"/>
</dbReference>